<gene>
    <name evidence="3" type="ORF">HY730_09125</name>
</gene>
<dbReference type="PANTHER" id="PTHR43767:SF1">
    <property type="entry name" value="NONRIBOSOMAL PEPTIDE SYNTHASE PES1 (EUROFUNG)-RELATED"/>
    <property type="match status" value="1"/>
</dbReference>
<evidence type="ECO:0000259" key="1">
    <source>
        <dbReference type="Pfam" id="PF00501"/>
    </source>
</evidence>
<reference evidence="3" key="1">
    <citation type="submission" date="2020-07" db="EMBL/GenBank/DDBJ databases">
        <title>Huge and variable diversity of episymbiotic CPR bacteria and DPANN archaea in groundwater ecosystems.</title>
        <authorList>
            <person name="He C.Y."/>
            <person name="Keren R."/>
            <person name="Whittaker M."/>
            <person name="Farag I.F."/>
            <person name="Doudna J."/>
            <person name="Cate J.H.D."/>
            <person name="Banfield J.F."/>
        </authorList>
    </citation>
    <scope>NUCLEOTIDE SEQUENCE</scope>
    <source>
        <strain evidence="3">NC_groundwater_1482_Ag_S-0.65um_47_24</strain>
    </source>
</reference>
<dbReference type="InterPro" id="IPR025110">
    <property type="entry name" value="AMP-bd_C"/>
</dbReference>
<dbReference type="InterPro" id="IPR000873">
    <property type="entry name" value="AMP-dep_synth/lig_dom"/>
</dbReference>
<dbReference type="PROSITE" id="PS00455">
    <property type="entry name" value="AMP_BINDING"/>
    <property type="match status" value="1"/>
</dbReference>
<dbReference type="InterPro" id="IPR045851">
    <property type="entry name" value="AMP-bd_C_sf"/>
</dbReference>
<dbReference type="InterPro" id="IPR050237">
    <property type="entry name" value="ATP-dep_AMP-bd_enzyme"/>
</dbReference>
<dbReference type="EMBL" id="JACQWF010000398">
    <property type="protein sequence ID" value="MBI4596516.1"/>
    <property type="molecule type" value="Genomic_DNA"/>
</dbReference>
<dbReference type="InterPro" id="IPR042099">
    <property type="entry name" value="ANL_N_sf"/>
</dbReference>
<dbReference type="Gene3D" id="3.30.300.30">
    <property type="match status" value="1"/>
</dbReference>
<accession>A0A933GN73</accession>
<dbReference type="InterPro" id="IPR020845">
    <property type="entry name" value="AMP-binding_CS"/>
</dbReference>
<feature type="domain" description="AMP-binding enzyme C-terminal" evidence="2">
    <location>
        <begin position="429"/>
        <end position="504"/>
    </location>
</feature>
<dbReference type="Pfam" id="PF00501">
    <property type="entry name" value="AMP-binding"/>
    <property type="match status" value="1"/>
</dbReference>
<protein>
    <submittedName>
        <fullName evidence="3">AMP-binding protein</fullName>
    </submittedName>
</protein>
<dbReference type="SUPFAM" id="SSF56801">
    <property type="entry name" value="Acetyl-CoA synthetase-like"/>
    <property type="match status" value="1"/>
</dbReference>
<evidence type="ECO:0000313" key="3">
    <source>
        <dbReference type="EMBL" id="MBI4596516.1"/>
    </source>
</evidence>
<name>A0A933GN73_UNCTE</name>
<organism evidence="3 4">
    <name type="scientific">Tectimicrobiota bacterium</name>
    <dbReference type="NCBI Taxonomy" id="2528274"/>
    <lineage>
        <taxon>Bacteria</taxon>
        <taxon>Pseudomonadati</taxon>
        <taxon>Nitrospinota/Tectimicrobiota group</taxon>
        <taxon>Candidatus Tectimicrobiota</taxon>
    </lineage>
</organism>
<sequence length="531" mass="60828">MAKSKQETYVVRYILEEKVQSCGDRVYAIWGDEHFTYAQINERVNRVANSFLDLGVKKGDTVLLFMPNRKEYLFTWFGLSKIGAVEVPINNAYRGNLLKYIVNNAESRIMVVHQSFLDRVQAIQGELEHLEKLIILADGPDIAPPQDLRFKTLPFSKLLEGSIASPPDPGIQHYDLMAILYTSGTTGPSKGVMVPYAQVYATMGPSIKHYGANDIYYNPFPMFHVSGQYPYYTLMVVGGCVVGREVFSISSFWEDIDRYKCTCTLLLSSMVPFVYNQPRREDDAQHSLNKVLMVPLIDEVEDFKERFGVQVQTCFNMTEISTPICSDGFNLVNNKSCGRTRLGAQVRIVDEHDEEVSPHQIGELVVRTDEPWTMNAGYWKMPEKTAEAWRNQWLHTGDGFYRDEDGNYYFVDRLKDAIRRRGENISSFEVESEINSHPAVLECAAIAVPSEFSEDEIKAIVVLHQGKKVEPEELVRYLEPRMPYFMVPRYIEFVKELPKTPTEKVRKQVLREVGVNENTWDMVKAGIKLKK</sequence>
<dbReference type="Proteomes" id="UP000772181">
    <property type="component" value="Unassembled WGS sequence"/>
</dbReference>
<comment type="caution">
    <text evidence="3">The sequence shown here is derived from an EMBL/GenBank/DDBJ whole genome shotgun (WGS) entry which is preliminary data.</text>
</comment>
<proteinExistence type="predicted"/>
<dbReference type="Gene3D" id="3.40.50.12780">
    <property type="entry name" value="N-terminal domain of ligase-like"/>
    <property type="match status" value="1"/>
</dbReference>
<evidence type="ECO:0000313" key="4">
    <source>
        <dbReference type="Proteomes" id="UP000772181"/>
    </source>
</evidence>
<evidence type="ECO:0000259" key="2">
    <source>
        <dbReference type="Pfam" id="PF13193"/>
    </source>
</evidence>
<dbReference type="GO" id="GO:0016878">
    <property type="term" value="F:acid-thiol ligase activity"/>
    <property type="evidence" value="ECO:0007669"/>
    <property type="project" value="UniProtKB-ARBA"/>
</dbReference>
<dbReference type="AlphaFoldDB" id="A0A933GN73"/>
<feature type="domain" description="AMP-dependent synthetase/ligase" evidence="1">
    <location>
        <begin position="15"/>
        <end position="379"/>
    </location>
</feature>
<dbReference type="PANTHER" id="PTHR43767">
    <property type="entry name" value="LONG-CHAIN-FATTY-ACID--COA LIGASE"/>
    <property type="match status" value="1"/>
</dbReference>
<dbReference type="Pfam" id="PF13193">
    <property type="entry name" value="AMP-binding_C"/>
    <property type="match status" value="1"/>
</dbReference>